<protein>
    <recommendedName>
        <fullName evidence="3">Guanylate cyclase domain-containing protein</fullName>
    </recommendedName>
</protein>
<evidence type="ECO:0000313" key="1">
    <source>
        <dbReference type="EMBL" id="KAG5275714.1"/>
    </source>
</evidence>
<reference evidence="1" key="1">
    <citation type="submission" date="2020-10" db="EMBL/GenBank/DDBJ databases">
        <title>Chromosome-scale genome assembly of the Allis shad, Alosa alosa.</title>
        <authorList>
            <person name="Margot Z."/>
            <person name="Christophe K."/>
            <person name="Cabau C."/>
            <person name="Louis A."/>
            <person name="Berthelot C."/>
            <person name="Parey E."/>
            <person name="Roest Crollius H."/>
            <person name="Montfort J."/>
            <person name="Robinson-Rechavi M."/>
            <person name="Bucao C."/>
            <person name="Bouchez O."/>
            <person name="Gislard M."/>
            <person name="Lluch J."/>
            <person name="Milhes M."/>
            <person name="Lampietro C."/>
            <person name="Lopez Roques C."/>
            <person name="Donnadieu C."/>
            <person name="Braasch I."/>
            <person name="Desvignes T."/>
            <person name="Postlethwait J."/>
            <person name="Bobe J."/>
            <person name="Guiguen Y."/>
        </authorList>
    </citation>
    <scope>NUCLEOTIDE SEQUENCE</scope>
    <source>
        <strain evidence="1">M-15738</strain>
        <tissue evidence="1">Blood</tissue>
    </source>
</reference>
<dbReference type="EMBL" id="JADWDJ010000009">
    <property type="protein sequence ID" value="KAG5275714.1"/>
    <property type="molecule type" value="Genomic_DNA"/>
</dbReference>
<evidence type="ECO:0000313" key="2">
    <source>
        <dbReference type="Proteomes" id="UP000823561"/>
    </source>
</evidence>
<dbReference type="AlphaFoldDB" id="A0AAV6GLP3"/>
<dbReference type="Proteomes" id="UP000823561">
    <property type="component" value="Chromosome 9"/>
</dbReference>
<keyword evidence="2" id="KW-1185">Reference proteome</keyword>
<comment type="caution">
    <text evidence="1">The sequence shown here is derived from an EMBL/GenBank/DDBJ whole genome shotgun (WGS) entry which is preliminary data.</text>
</comment>
<name>A0AAV6GLP3_9TELE</name>
<sequence length="124" mass="13984">MFLKERETNKKTQKEQISCPTRMVLYVDPSACLFFLSYSGTSSFTNNFLNFLTNSIFSHCLKAGWNWKMENGDGTLMVFPGTGPWVSLTATQWSVLQDWALTGKGCLSLSVRVRACTRAQPEAR</sequence>
<organism evidence="1 2">
    <name type="scientific">Alosa alosa</name>
    <name type="common">allis shad</name>
    <dbReference type="NCBI Taxonomy" id="278164"/>
    <lineage>
        <taxon>Eukaryota</taxon>
        <taxon>Metazoa</taxon>
        <taxon>Chordata</taxon>
        <taxon>Craniata</taxon>
        <taxon>Vertebrata</taxon>
        <taxon>Euteleostomi</taxon>
        <taxon>Actinopterygii</taxon>
        <taxon>Neopterygii</taxon>
        <taxon>Teleostei</taxon>
        <taxon>Clupei</taxon>
        <taxon>Clupeiformes</taxon>
        <taxon>Clupeoidei</taxon>
        <taxon>Clupeidae</taxon>
        <taxon>Alosa</taxon>
    </lineage>
</organism>
<accession>A0AAV6GLP3</accession>
<gene>
    <name evidence="1" type="ORF">AALO_G00123730</name>
</gene>
<evidence type="ECO:0008006" key="3">
    <source>
        <dbReference type="Google" id="ProtNLM"/>
    </source>
</evidence>
<proteinExistence type="predicted"/>